<proteinExistence type="predicted"/>
<feature type="non-terminal residue" evidence="1">
    <location>
        <position position="152"/>
    </location>
</feature>
<gene>
    <name evidence="1" type="ORF">DOTSEDRAFT_70942</name>
</gene>
<keyword evidence="2" id="KW-1185">Reference proteome</keyword>
<reference evidence="1 2" key="2">
    <citation type="journal article" date="2012" name="PLoS Pathog.">
        <title>Diverse lifestyles and strategies of plant pathogenesis encoded in the genomes of eighteen Dothideomycetes fungi.</title>
        <authorList>
            <person name="Ohm R.A."/>
            <person name="Feau N."/>
            <person name="Henrissat B."/>
            <person name="Schoch C.L."/>
            <person name="Horwitz B.A."/>
            <person name="Barry K.W."/>
            <person name="Condon B.J."/>
            <person name="Copeland A.C."/>
            <person name="Dhillon B."/>
            <person name="Glaser F."/>
            <person name="Hesse C.N."/>
            <person name="Kosti I."/>
            <person name="LaButti K."/>
            <person name="Lindquist E.A."/>
            <person name="Lucas S."/>
            <person name="Salamov A.A."/>
            <person name="Bradshaw R.E."/>
            <person name="Ciuffetti L."/>
            <person name="Hamelin R.C."/>
            <person name="Kema G.H.J."/>
            <person name="Lawrence C."/>
            <person name="Scott J.A."/>
            <person name="Spatafora J.W."/>
            <person name="Turgeon B.G."/>
            <person name="de Wit P.J.G.M."/>
            <person name="Zhong S."/>
            <person name="Goodwin S.B."/>
            <person name="Grigoriev I.V."/>
        </authorList>
    </citation>
    <scope>NUCLEOTIDE SEQUENCE [LARGE SCALE GENOMIC DNA]</scope>
    <source>
        <strain evidence="2">NZE10 / CBS 128990</strain>
    </source>
</reference>
<organism evidence="1 2">
    <name type="scientific">Dothistroma septosporum (strain NZE10 / CBS 128990)</name>
    <name type="common">Red band needle blight fungus</name>
    <name type="synonym">Mycosphaerella pini</name>
    <dbReference type="NCBI Taxonomy" id="675120"/>
    <lineage>
        <taxon>Eukaryota</taxon>
        <taxon>Fungi</taxon>
        <taxon>Dikarya</taxon>
        <taxon>Ascomycota</taxon>
        <taxon>Pezizomycotina</taxon>
        <taxon>Dothideomycetes</taxon>
        <taxon>Dothideomycetidae</taxon>
        <taxon>Mycosphaerellales</taxon>
        <taxon>Mycosphaerellaceae</taxon>
        <taxon>Dothistroma</taxon>
    </lineage>
</organism>
<dbReference type="HOGENOM" id="CLU_1726625_0_0_1"/>
<evidence type="ECO:0000313" key="2">
    <source>
        <dbReference type="Proteomes" id="UP000016933"/>
    </source>
</evidence>
<dbReference type="Proteomes" id="UP000016933">
    <property type="component" value="Unassembled WGS sequence"/>
</dbReference>
<dbReference type="AlphaFoldDB" id="N1PNT8"/>
<dbReference type="EMBL" id="KB446538">
    <property type="protein sequence ID" value="EME45072.1"/>
    <property type="molecule type" value="Genomic_DNA"/>
</dbReference>
<reference evidence="2" key="1">
    <citation type="journal article" date="2012" name="PLoS Genet.">
        <title>The genomes of the fungal plant pathogens Cladosporium fulvum and Dothistroma septosporum reveal adaptation to different hosts and lifestyles but also signatures of common ancestry.</title>
        <authorList>
            <person name="de Wit P.J.G.M."/>
            <person name="van der Burgt A."/>
            <person name="Oekmen B."/>
            <person name="Stergiopoulos I."/>
            <person name="Abd-Elsalam K.A."/>
            <person name="Aerts A.L."/>
            <person name="Bahkali A.H."/>
            <person name="Beenen H.G."/>
            <person name="Chettri P."/>
            <person name="Cox M.P."/>
            <person name="Datema E."/>
            <person name="de Vries R.P."/>
            <person name="Dhillon B."/>
            <person name="Ganley A.R."/>
            <person name="Griffiths S.A."/>
            <person name="Guo Y."/>
            <person name="Hamelin R.C."/>
            <person name="Henrissat B."/>
            <person name="Kabir M.S."/>
            <person name="Jashni M.K."/>
            <person name="Kema G."/>
            <person name="Klaubauf S."/>
            <person name="Lapidus A."/>
            <person name="Levasseur A."/>
            <person name="Lindquist E."/>
            <person name="Mehrabi R."/>
            <person name="Ohm R.A."/>
            <person name="Owen T.J."/>
            <person name="Salamov A."/>
            <person name="Schwelm A."/>
            <person name="Schijlen E."/>
            <person name="Sun H."/>
            <person name="van den Burg H.A."/>
            <person name="van Ham R.C.H.J."/>
            <person name="Zhang S."/>
            <person name="Goodwin S.B."/>
            <person name="Grigoriev I.V."/>
            <person name="Collemare J."/>
            <person name="Bradshaw R.E."/>
        </authorList>
    </citation>
    <scope>NUCLEOTIDE SEQUENCE [LARGE SCALE GENOMIC DNA]</scope>
    <source>
        <strain evidence="2">NZE10 / CBS 128990</strain>
    </source>
</reference>
<name>N1PNT8_DOTSN</name>
<sequence>MWVMASAAMRERWCSDGRRPVQCSGSREWPLAYMQLPSSSTIFASILPDLPIILRVPLQVCPACLAHSAVHFKPACICVHHACSSSLLISNRLVLLPLPIDPTQRVPRLDIGWLRHDCLLRFTTDARFCRCLLDTPSLAAVYVETLHCDAKA</sequence>
<evidence type="ECO:0000313" key="1">
    <source>
        <dbReference type="EMBL" id="EME45072.1"/>
    </source>
</evidence>
<accession>N1PNT8</accession>
<protein>
    <submittedName>
        <fullName evidence="1">Uncharacterized protein</fullName>
    </submittedName>
</protein>